<sequence>MCRTKENYK</sequence>
<name>A0A2P2N8Q6_RHIMU</name>
<accession>A0A2P2N8Q6</accession>
<proteinExistence type="predicted"/>
<evidence type="ECO:0000313" key="1">
    <source>
        <dbReference type="EMBL" id="MBX38826.1"/>
    </source>
</evidence>
<dbReference type="EMBL" id="GGEC01058342">
    <property type="protein sequence ID" value="MBX38826.1"/>
    <property type="molecule type" value="Transcribed_RNA"/>
</dbReference>
<protein>
    <submittedName>
        <fullName evidence="1">Uncharacterized protein</fullName>
    </submittedName>
</protein>
<reference evidence="1" key="1">
    <citation type="submission" date="2018-02" db="EMBL/GenBank/DDBJ databases">
        <title>Rhizophora mucronata_Transcriptome.</title>
        <authorList>
            <person name="Meera S.P."/>
            <person name="Sreeshan A."/>
            <person name="Augustine A."/>
        </authorList>
    </citation>
    <scope>NUCLEOTIDE SEQUENCE</scope>
    <source>
        <tissue evidence="1">Leaf</tissue>
    </source>
</reference>
<organism evidence="1">
    <name type="scientific">Rhizophora mucronata</name>
    <name type="common">Asiatic mangrove</name>
    <dbReference type="NCBI Taxonomy" id="61149"/>
    <lineage>
        <taxon>Eukaryota</taxon>
        <taxon>Viridiplantae</taxon>
        <taxon>Streptophyta</taxon>
        <taxon>Embryophyta</taxon>
        <taxon>Tracheophyta</taxon>
        <taxon>Spermatophyta</taxon>
        <taxon>Magnoliopsida</taxon>
        <taxon>eudicotyledons</taxon>
        <taxon>Gunneridae</taxon>
        <taxon>Pentapetalae</taxon>
        <taxon>rosids</taxon>
        <taxon>fabids</taxon>
        <taxon>Malpighiales</taxon>
        <taxon>Rhizophoraceae</taxon>
        <taxon>Rhizophora</taxon>
    </lineage>
</organism>